<name>A0AC61R585_9FIRM</name>
<protein>
    <submittedName>
        <fullName evidence="1">Uncharacterized protein</fullName>
    </submittedName>
</protein>
<keyword evidence="2" id="KW-1185">Reference proteome</keyword>
<dbReference type="Proteomes" id="UP000308836">
    <property type="component" value="Unassembled WGS sequence"/>
</dbReference>
<comment type="caution">
    <text evidence="1">The sequence shown here is derived from an EMBL/GenBank/DDBJ whole genome shotgun (WGS) entry which is preliminary data.</text>
</comment>
<evidence type="ECO:0000313" key="2">
    <source>
        <dbReference type="Proteomes" id="UP000308836"/>
    </source>
</evidence>
<organism evidence="1 2">
    <name type="scientific">Dubosiella muris</name>
    <dbReference type="NCBI Taxonomy" id="3038133"/>
    <lineage>
        <taxon>Bacteria</taxon>
        <taxon>Bacillati</taxon>
        <taxon>Bacillota</taxon>
        <taxon>Erysipelotrichia</taxon>
        <taxon>Erysipelotrichales</taxon>
        <taxon>Erysipelotrichaceae</taxon>
        <taxon>Dubosiella</taxon>
    </lineage>
</organism>
<dbReference type="EMBL" id="SRYG01000022">
    <property type="protein sequence ID" value="TGY65134.1"/>
    <property type="molecule type" value="Genomic_DNA"/>
</dbReference>
<accession>A0AC61R585</accession>
<proteinExistence type="predicted"/>
<evidence type="ECO:0000313" key="1">
    <source>
        <dbReference type="EMBL" id="TGY65134.1"/>
    </source>
</evidence>
<reference evidence="1" key="1">
    <citation type="submission" date="2019-04" db="EMBL/GenBank/DDBJ databases">
        <title>Microbes associate with the intestines of laboratory mice.</title>
        <authorList>
            <person name="Navarre W."/>
            <person name="Wong E."/>
            <person name="Huang K."/>
            <person name="Tropini C."/>
            <person name="Ng K."/>
            <person name="Yu B."/>
        </authorList>
    </citation>
    <scope>NUCLEOTIDE SEQUENCE</scope>
    <source>
        <strain evidence="1">NM09_H32</strain>
    </source>
</reference>
<gene>
    <name evidence="1" type="ORF">E5336_10080</name>
</gene>
<sequence length="278" mass="32646">MTYWLDAYFYFIVYSVAGWLCEDVYVGIGKKKLVNRGFLYGPYCPIYGFGALIVLYPLMMLGDHPVLVFFGGMVLTSVLEYFTSWIMEKLFHERWWDYSTYRFNINGRVCLLNSVLFGLMSLVVVFLIQPHVEAWAHSIPLPAMETFLTIFTIGFFADLIVTCVHLVKRRNVLQKLHKQIEALQTQFEEETSIRIRSMHDQLTEVSTRIGEWVENRPELADRLDELNKTMEKIQKIRTQRLSKAFPSRFITGPMQDSHVIAKYLHQRGQEQKEENQEH</sequence>